<dbReference type="PROSITE" id="PS51217">
    <property type="entry name" value="UVRD_HELICASE_CTER"/>
    <property type="match status" value="1"/>
</dbReference>
<dbReference type="Pfam" id="PF13361">
    <property type="entry name" value="UvrD_C"/>
    <property type="match status" value="1"/>
</dbReference>
<dbReference type="HOGENOM" id="CLU_009270_0_0_4"/>
<protein>
    <recommendedName>
        <fullName evidence="7">DNA 3'-5' helicase</fullName>
        <ecNumber evidence="7">5.6.2.4</ecNumber>
    </recommendedName>
    <alternativeName>
        <fullName evidence="8">DNA 3'-5' helicase II</fullName>
    </alternativeName>
</protein>
<dbReference type="OrthoDB" id="5905204at2"/>
<dbReference type="PANTHER" id="PTHR11070">
    <property type="entry name" value="UVRD / RECB / PCRA DNA HELICASE FAMILY MEMBER"/>
    <property type="match status" value="1"/>
</dbReference>
<evidence type="ECO:0000256" key="9">
    <source>
        <dbReference type="ARBA" id="ARBA00048988"/>
    </source>
</evidence>
<feature type="binding site" evidence="10">
    <location>
        <begin position="27"/>
        <end position="34"/>
    </location>
    <ligand>
        <name>ATP</name>
        <dbReference type="ChEBI" id="CHEBI:30616"/>
    </ligand>
</feature>
<feature type="domain" description="UvrD-like helicase ATP-binding" evidence="11">
    <location>
        <begin position="6"/>
        <end position="482"/>
    </location>
</feature>
<proteinExistence type="predicted"/>
<accession>M1LTJ5</accession>
<name>M1LTJ5_9PROT</name>
<evidence type="ECO:0000256" key="2">
    <source>
        <dbReference type="ARBA" id="ARBA00022801"/>
    </source>
</evidence>
<dbReference type="GO" id="GO:0005524">
    <property type="term" value="F:ATP binding"/>
    <property type="evidence" value="ECO:0007669"/>
    <property type="project" value="UniProtKB-UniRule"/>
</dbReference>
<sequence>MHNYCFLGDDGIRDRALDPLESFIIQAPAGSGKTELLTNRILSLLVVVSKPEEILAITFTRKAALEMRERVIEKLKLGLRSIPYNSADIISWKLSKLALERDTLLGWDLLKHPERINIKTFDSLCFSLISSFPWLSEIGSTTNIVKDARKYYKEAAFSTVNLADDYPCIRSLISYLDVNIKLVVDYIADMLSKRDQWLPVLRYISSKELLQKELQSILERDIKKLLSLMPVNWMKDLQYPIRMASSIICEDNNSSILVSLLDWDCYLEPNINSLKKIKALSLIFLTSQNTLRSPKGLNRKNGFPAGTSHRKIFSDWLMNIRDNDCWIFYLTMLRHAPYSITENQWTILSNQSNVLLLSVANLLLKFSQQEELDFIEISQRTVAILGKENNPSDLLLKIDSKISHVLVDEFQDTNRTHFELLETITSGWQKNYGKSIFIVGDPMQSIYRFRGADVGLFLNVVENGIGEIKPIFLKLVSNFRSQLNLVNWFNTVFGNLFPINNDQNIGAISYSPSIPVNKKLDDQAVTFHPLFTNNDITCNELEEFSIRIISKILENSQTNDRESTAILVHSRSSLGNLVNILSKNKIPFRAIEITLLSEKPIVSDLIQLVRAMIHPGDRLAWLSILRSPFCGLKLDTLHRIFGSDHKTPVPIILRKILDTQGSIINDSVDYVRFFMGEEEQKILPVSEYNRLLRIAHVLLHREYSGSFPFSAWIRYLWDLLEGSNVYNDLDTENDVENVLCLIDRISAYGNIDVDILEEEISKLLITSDHVKVDKPFVEIMTIHKAKGLQFDNVILYGTHNSSSKHHESIMRFDHCFGNALFSPVKSMINDAPDPIAQYLWYKDKLRDNYELDRLIYVAVTRAKNRIHIISPVFLKGEKVIAPPSDSLLIRLWGNLDYKPPLSTDITDSFRHKDSNTRLINRIVCDDINNIVNYTDNPSWNYFWEYDYNNKYIIDKLILDWLAQIGKASINNYSKFYRYLPIVKNQLLRNNFFSDGIEEAAIFIVDVIENFLENDIGTWILSYKKSYRNVSFIDRKGSIFSADVVLDLGNKWLAVDYDLSIIGKEERMEDFLDRIKTNYSYKLSSFCNNVGLIDDRPLNTAMCSPIYKILLDI</sequence>
<dbReference type="EC" id="5.6.2.4" evidence="7"/>
<dbReference type="Proteomes" id="UP000011658">
    <property type="component" value="Chromosome"/>
</dbReference>
<dbReference type="eggNOG" id="COG1074">
    <property type="taxonomic scope" value="Bacteria"/>
</dbReference>
<feature type="domain" description="UvrD-like helicase C-terminal" evidence="12">
    <location>
        <begin position="494"/>
        <end position="787"/>
    </location>
</feature>
<gene>
    <name evidence="13" type="ORF">ST1E_0402</name>
</gene>
<evidence type="ECO:0000256" key="10">
    <source>
        <dbReference type="PROSITE-ProRule" id="PRU00560"/>
    </source>
</evidence>
<dbReference type="PROSITE" id="PS51198">
    <property type="entry name" value="UVRD_HELICASE_ATP_BIND"/>
    <property type="match status" value="1"/>
</dbReference>
<dbReference type="InterPro" id="IPR014017">
    <property type="entry name" value="DNA_helicase_UvrD-like_C"/>
</dbReference>
<dbReference type="AlphaFoldDB" id="M1LTJ5"/>
<dbReference type="Gene3D" id="3.40.50.300">
    <property type="entry name" value="P-loop containing nucleotide triphosphate hydrolases"/>
    <property type="match status" value="4"/>
</dbReference>
<dbReference type="InterPro" id="IPR000212">
    <property type="entry name" value="DNA_helicase_UvrD/REP"/>
</dbReference>
<evidence type="ECO:0000256" key="1">
    <source>
        <dbReference type="ARBA" id="ARBA00022741"/>
    </source>
</evidence>
<dbReference type="KEGG" id="kga:ST1E_0402"/>
<organism evidence="13 14">
    <name type="scientific">Candidatus Kinetoplastidibacterium galati TCC219</name>
    <dbReference type="NCBI Taxonomy" id="1208921"/>
    <lineage>
        <taxon>Bacteria</taxon>
        <taxon>Pseudomonadati</taxon>
        <taxon>Pseudomonadota</taxon>
        <taxon>Betaproteobacteria</taxon>
        <taxon>Candidatus Kinetoplastidibacterium</taxon>
    </lineage>
</organism>
<dbReference type="STRING" id="1208921.ST1E_0402"/>
<keyword evidence="1 10" id="KW-0547">Nucleotide-binding</keyword>
<evidence type="ECO:0000256" key="7">
    <source>
        <dbReference type="ARBA" id="ARBA00034808"/>
    </source>
</evidence>
<dbReference type="Pfam" id="PF00580">
    <property type="entry name" value="UvrD-helicase"/>
    <property type="match status" value="1"/>
</dbReference>
<evidence type="ECO:0000256" key="5">
    <source>
        <dbReference type="ARBA" id="ARBA00023235"/>
    </source>
</evidence>
<evidence type="ECO:0000256" key="6">
    <source>
        <dbReference type="ARBA" id="ARBA00034617"/>
    </source>
</evidence>
<keyword evidence="13" id="KW-0540">Nuclease</keyword>
<evidence type="ECO:0000256" key="3">
    <source>
        <dbReference type="ARBA" id="ARBA00022806"/>
    </source>
</evidence>
<dbReference type="GO" id="GO:0004527">
    <property type="term" value="F:exonuclease activity"/>
    <property type="evidence" value="ECO:0007669"/>
    <property type="project" value="UniProtKB-KW"/>
</dbReference>
<reference evidence="13 14" key="1">
    <citation type="journal article" date="2013" name="Genome Biol. Evol.">
        <title>Genome evolution and phylogenomic analysis of candidatus kinetoplastibacterium, the betaproteobacterial endosymbionts of strigomonas and angomonas.</title>
        <authorList>
            <person name="Alves J.M."/>
            <person name="Serrano M.G."/>
            <person name="Maia da Silva F."/>
            <person name="Voegtly L.J."/>
            <person name="Matveyev A.V."/>
            <person name="Teixeira M.M."/>
            <person name="Camargo E.P."/>
            <person name="Buck G.A."/>
        </authorList>
    </citation>
    <scope>NUCLEOTIDE SEQUENCE [LARGE SCALE GENOMIC DNA]</scope>
    <source>
        <strain evidence="13 14">TCC219</strain>
    </source>
</reference>
<dbReference type="PATRIC" id="fig|1208921.3.peg.134"/>
<keyword evidence="3 10" id="KW-0347">Helicase</keyword>
<comment type="catalytic activity">
    <reaction evidence="9">
        <text>ATP + H2O = ADP + phosphate + H(+)</text>
        <dbReference type="Rhea" id="RHEA:13065"/>
        <dbReference type="ChEBI" id="CHEBI:15377"/>
        <dbReference type="ChEBI" id="CHEBI:15378"/>
        <dbReference type="ChEBI" id="CHEBI:30616"/>
        <dbReference type="ChEBI" id="CHEBI:43474"/>
        <dbReference type="ChEBI" id="CHEBI:456216"/>
        <dbReference type="EC" id="5.6.2.4"/>
    </reaction>
</comment>
<keyword evidence="4 10" id="KW-0067">ATP-binding</keyword>
<evidence type="ECO:0000313" key="13">
    <source>
        <dbReference type="EMBL" id="AGF48857.1"/>
    </source>
</evidence>
<evidence type="ECO:0000256" key="8">
    <source>
        <dbReference type="ARBA" id="ARBA00034923"/>
    </source>
</evidence>
<evidence type="ECO:0000259" key="12">
    <source>
        <dbReference type="PROSITE" id="PS51217"/>
    </source>
</evidence>
<dbReference type="SUPFAM" id="SSF52540">
    <property type="entry name" value="P-loop containing nucleoside triphosphate hydrolases"/>
    <property type="match status" value="1"/>
</dbReference>
<evidence type="ECO:0000259" key="11">
    <source>
        <dbReference type="PROSITE" id="PS51198"/>
    </source>
</evidence>
<dbReference type="EMBL" id="CP003806">
    <property type="protein sequence ID" value="AGF48857.1"/>
    <property type="molecule type" value="Genomic_DNA"/>
</dbReference>
<dbReference type="GO" id="GO:0000725">
    <property type="term" value="P:recombinational repair"/>
    <property type="evidence" value="ECO:0007669"/>
    <property type="project" value="TreeGrafter"/>
</dbReference>
<comment type="catalytic activity">
    <reaction evidence="6">
        <text>Couples ATP hydrolysis with the unwinding of duplex DNA by translocating in the 3'-5' direction.</text>
        <dbReference type="EC" id="5.6.2.4"/>
    </reaction>
</comment>
<dbReference type="GO" id="GO:0005829">
    <property type="term" value="C:cytosol"/>
    <property type="evidence" value="ECO:0007669"/>
    <property type="project" value="TreeGrafter"/>
</dbReference>
<dbReference type="PANTHER" id="PTHR11070:SF2">
    <property type="entry name" value="ATP-DEPENDENT DNA HELICASE SRS2"/>
    <property type="match status" value="1"/>
</dbReference>
<dbReference type="InterPro" id="IPR014016">
    <property type="entry name" value="UvrD-like_ATP-bd"/>
</dbReference>
<dbReference type="InterPro" id="IPR027417">
    <property type="entry name" value="P-loop_NTPase"/>
</dbReference>
<evidence type="ECO:0000256" key="4">
    <source>
        <dbReference type="ARBA" id="ARBA00022840"/>
    </source>
</evidence>
<evidence type="ECO:0000313" key="14">
    <source>
        <dbReference type="Proteomes" id="UP000011658"/>
    </source>
</evidence>
<dbReference type="GO" id="GO:0016887">
    <property type="term" value="F:ATP hydrolysis activity"/>
    <property type="evidence" value="ECO:0007669"/>
    <property type="project" value="RHEA"/>
</dbReference>
<keyword evidence="14" id="KW-1185">Reference proteome</keyword>
<dbReference type="GO" id="GO:0033202">
    <property type="term" value="C:DNA helicase complex"/>
    <property type="evidence" value="ECO:0007669"/>
    <property type="project" value="TreeGrafter"/>
</dbReference>
<dbReference type="GO" id="GO:0003677">
    <property type="term" value="F:DNA binding"/>
    <property type="evidence" value="ECO:0007669"/>
    <property type="project" value="InterPro"/>
</dbReference>
<keyword evidence="13" id="KW-0269">Exonuclease</keyword>
<dbReference type="RefSeq" id="WP_015389342.1">
    <property type="nucleotide sequence ID" value="NC_020284.1"/>
</dbReference>
<dbReference type="GO" id="GO:0043138">
    <property type="term" value="F:3'-5' DNA helicase activity"/>
    <property type="evidence" value="ECO:0007669"/>
    <property type="project" value="UniProtKB-EC"/>
</dbReference>
<keyword evidence="5" id="KW-0413">Isomerase</keyword>
<keyword evidence="2 10" id="KW-0378">Hydrolase</keyword>